<dbReference type="EMBL" id="QPIX01000007">
    <property type="protein sequence ID" value="RCW23445.1"/>
    <property type="molecule type" value="Genomic_DNA"/>
</dbReference>
<evidence type="ECO:0000313" key="3">
    <source>
        <dbReference type="Proteomes" id="UP000252582"/>
    </source>
</evidence>
<proteinExistence type="predicted"/>
<gene>
    <name evidence="2" type="ORF">DFR48_107319</name>
</gene>
<dbReference type="AlphaFoldDB" id="A0A6I7HM33"/>
<keyword evidence="3" id="KW-1185">Reference proteome</keyword>
<organism evidence="2 3">
    <name type="scientific">Ciceribacter lividus</name>
    <dbReference type="NCBI Taxonomy" id="1197950"/>
    <lineage>
        <taxon>Bacteria</taxon>
        <taxon>Pseudomonadati</taxon>
        <taxon>Pseudomonadota</taxon>
        <taxon>Alphaproteobacteria</taxon>
        <taxon>Hyphomicrobiales</taxon>
        <taxon>Rhizobiaceae</taxon>
        <taxon>Ciceribacter</taxon>
    </lineage>
</organism>
<dbReference type="RefSeq" id="WP_147273546.1">
    <property type="nucleotide sequence ID" value="NZ_QPIX01000007.1"/>
</dbReference>
<comment type="caution">
    <text evidence="2">The sequence shown here is derived from an EMBL/GenBank/DDBJ whole genome shotgun (WGS) entry which is preliminary data.</text>
</comment>
<evidence type="ECO:0000256" key="1">
    <source>
        <dbReference type="SAM" id="SignalP"/>
    </source>
</evidence>
<name>A0A6I7HM33_9HYPH</name>
<dbReference type="Proteomes" id="UP000252582">
    <property type="component" value="Unassembled WGS sequence"/>
</dbReference>
<accession>A0A6I7HM33</accession>
<feature type="chain" id="PRO_5026032188" evidence="1">
    <location>
        <begin position="23"/>
        <end position="163"/>
    </location>
</feature>
<reference evidence="2 3" key="1">
    <citation type="submission" date="2018-07" db="EMBL/GenBank/DDBJ databases">
        <title>Genomic Encyclopedia of Type Strains, Phase IV (KMG-IV): sequencing the most valuable type-strain genomes for metagenomic binning, comparative biology and taxonomic classification.</title>
        <authorList>
            <person name="Goeker M."/>
        </authorList>
    </citation>
    <scope>NUCLEOTIDE SEQUENCE [LARGE SCALE GENOMIC DNA]</scope>
    <source>
        <strain evidence="2 3">DSM 25528</strain>
    </source>
</reference>
<feature type="signal peptide" evidence="1">
    <location>
        <begin position="1"/>
        <end position="22"/>
    </location>
</feature>
<keyword evidence="1" id="KW-0732">Signal</keyword>
<protein>
    <submittedName>
        <fullName evidence="2">Uncharacterized protein</fullName>
    </submittedName>
</protein>
<sequence length="163" mass="17807">MKIESIPMLVLSILASASPAFGTDWQHYVNARFGTSADVPSSFLRAPAPDNGDGQQFRSSDGGSVTVFGGMNPMAGSLADYRRFLKDVLEDDGWTLSYAPEGRNWFVLSGKRDGEILYHRVEHRTACGADLLHHIEFRYPGNRATAWSAVVKRGAATLDGPCE</sequence>
<evidence type="ECO:0000313" key="2">
    <source>
        <dbReference type="EMBL" id="RCW23445.1"/>
    </source>
</evidence>